<dbReference type="PANTHER" id="PTHR10504">
    <property type="entry name" value="BACTERICIDAL PERMEABILITY-INCREASING BPI PROTEIN-RELATED"/>
    <property type="match status" value="1"/>
</dbReference>
<feature type="non-terminal residue" evidence="1">
    <location>
        <position position="1"/>
    </location>
</feature>
<dbReference type="PANTHER" id="PTHR10504:SF131">
    <property type="entry name" value="BPI2 DOMAIN-CONTAINING PROTEIN"/>
    <property type="match status" value="1"/>
</dbReference>
<gene>
    <name evidence="1" type="ORF">TPC1_16475</name>
</gene>
<proteinExistence type="predicted"/>
<reference evidence="1" key="1">
    <citation type="submission" date="2015-07" db="EMBL/GenBank/DDBJ databases">
        <title>Adaptation to a free-living lifestyle via gene acquisitions in the diplomonad Trepomonas sp. PC1.</title>
        <authorList>
            <person name="Xu F."/>
            <person name="Jerlstrom-Hultqvist J."/>
            <person name="Kolisko M."/>
            <person name="Simpson A.G.B."/>
            <person name="Roger A.J."/>
            <person name="Svard S.G."/>
            <person name="Andersson J.O."/>
        </authorList>
    </citation>
    <scope>NUCLEOTIDE SEQUENCE</scope>
    <source>
        <strain evidence="1">PC1</strain>
    </source>
</reference>
<name>A0A146K571_9EUKA</name>
<dbReference type="InterPro" id="IPR032942">
    <property type="entry name" value="BPI/LBP/Plunc"/>
</dbReference>
<dbReference type="GO" id="GO:0008289">
    <property type="term" value="F:lipid binding"/>
    <property type="evidence" value="ECO:0007669"/>
    <property type="project" value="InterPro"/>
</dbReference>
<dbReference type="SUPFAM" id="SSF55394">
    <property type="entry name" value="Bactericidal permeability-increasing protein, BPI"/>
    <property type="match status" value="1"/>
</dbReference>
<dbReference type="GO" id="GO:0005615">
    <property type="term" value="C:extracellular space"/>
    <property type="evidence" value="ECO:0007669"/>
    <property type="project" value="TreeGrafter"/>
</dbReference>
<dbReference type="AlphaFoldDB" id="A0A146K571"/>
<dbReference type="EMBL" id="GDID01004809">
    <property type="protein sequence ID" value="JAP91797.1"/>
    <property type="molecule type" value="Transcribed_RNA"/>
</dbReference>
<dbReference type="Gene3D" id="3.15.10.10">
    <property type="entry name" value="Bactericidal permeability-increasing protein, domain 1"/>
    <property type="match status" value="1"/>
</dbReference>
<organism evidence="1">
    <name type="scientific">Trepomonas sp. PC1</name>
    <dbReference type="NCBI Taxonomy" id="1076344"/>
    <lineage>
        <taxon>Eukaryota</taxon>
        <taxon>Metamonada</taxon>
        <taxon>Diplomonadida</taxon>
        <taxon>Hexamitidae</taxon>
        <taxon>Hexamitinae</taxon>
        <taxon>Trepomonas</taxon>
    </lineage>
</organism>
<dbReference type="InterPro" id="IPR017943">
    <property type="entry name" value="Bactericidal_perm-incr_a/b_dom"/>
</dbReference>
<protein>
    <submittedName>
        <fullName evidence="1">BPI-like protein</fullName>
    </submittedName>
</protein>
<sequence>DLLQCLVFQYDKQYLTENDTLVHVKLTTQGVQKYLSTTVNSLQQFMQNLVIPDIQMKVMGISIMLNEIKLRNFFIPKAEINLFKENAATGKLKDLLLDFGFQFRVQQQTYPYLADAGDGLLQLETDMILEASPEMSITCPHHLQIKSQRFEMDIKKLRIKMNGKLEFLYDAILVPLTAALKQMFNEQLSKAFAQDFQDLLNEVLDNNWQITYTDGVSEIGPGGPYNGDVRWINVTINQDFITAQQANQMLKKDPNSQTIMHGWMNVTSLLTPSTVTNDHIQYQIQLGVFQSCLNAYFDTFQSQNLTNLKALRFTKTGLLVEASNEEFSSQMLVKITTEVYKANDFTNDTRWVMNFQKVVFSEGNSEMALQLKEDLHKFRYHIVAAGQLTNSIDSSRCQVIYVNENWMTVGCNIYQ</sequence>
<evidence type="ECO:0000313" key="1">
    <source>
        <dbReference type="EMBL" id="JAP91797.1"/>
    </source>
</evidence>
<accession>A0A146K571</accession>